<dbReference type="Gene3D" id="3.20.20.80">
    <property type="entry name" value="Glycosidases"/>
    <property type="match status" value="4"/>
</dbReference>
<dbReference type="SUPFAM" id="SSF51445">
    <property type="entry name" value="(Trans)glycosidases"/>
    <property type="match status" value="2"/>
</dbReference>
<evidence type="ECO:0000256" key="4">
    <source>
        <dbReference type="ARBA" id="ARBA00022692"/>
    </source>
</evidence>
<evidence type="ECO:0000256" key="3">
    <source>
        <dbReference type="ARBA" id="ARBA00022641"/>
    </source>
</evidence>
<keyword evidence="7" id="KW-0735">Signal-anchor</keyword>
<dbReference type="SMART" id="SM00018">
    <property type="entry name" value="PD"/>
    <property type="match status" value="2"/>
</dbReference>
<comment type="similarity">
    <text evidence="2">Belongs to the glycosyl hydrolase 31 family.</text>
</comment>
<dbReference type="GO" id="GO:0005975">
    <property type="term" value="P:carbohydrate metabolic process"/>
    <property type="evidence" value="ECO:0007669"/>
    <property type="project" value="InterPro"/>
</dbReference>
<evidence type="ECO:0000256" key="7">
    <source>
        <dbReference type="ARBA" id="ARBA00022968"/>
    </source>
</evidence>
<evidence type="ECO:0000256" key="6">
    <source>
        <dbReference type="ARBA" id="ARBA00022801"/>
    </source>
</evidence>
<keyword evidence="11" id="KW-0325">Glycoprotein</keyword>
<dbReference type="GO" id="GO:0012505">
    <property type="term" value="C:endomembrane system"/>
    <property type="evidence" value="ECO:0007669"/>
    <property type="project" value="UniProtKB-ARBA"/>
</dbReference>
<dbReference type="PROSITE" id="PS51448">
    <property type="entry name" value="P_TREFOIL_2"/>
    <property type="match status" value="2"/>
</dbReference>
<dbReference type="InterPro" id="IPR030458">
    <property type="entry name" value="Glyco_hydro_31_AS"/>
</dbReference>
<dbReference type="Pfam" id="PF21365">
    <property type="entry name" value="Glyco_hydro_31_3rd"/>
    <property type="match status" value="1"/>
</dbReference>
<evidence type="ECO:0000313" key="15">
    <source>
        <dbReference type="Ensembl" id="ENSOANP00000042567.1"/>
    </source>
</evidence>
<dbReference type="Pfam" id="PF01055">
    <property type="entry name" value="Glyco_hydro_31_2nd"/>
    <property type="match status" value="2"/>
</dbReference>
<dbReference type="InterPro" id="IPR013780">
    <property type="entry name" value="Glyco_hydro_b"/>
</dbReference>
<dbReference type="FunFam" id="3.20.20.80:FF:000016">
    <property type="entry name" value="Maltase-glucoamylase, intestinal"/>
    <property type="match status" value="1"/>
</dbReference>
<dbReference type="InterPro" id="IPR011013">
    <property type="entry name" value="Gal_mutarotase_sf_dom"/>
</dbReference>
<reference evidence="15" key="3">
    <citation type="submission" date="2025-09" db="UniProtKB">
        <authorList>
            <consortium name="Ensembl"/>
        </authorList>
    </citation>
    <scope>IDENTIFICATION</scope>
    <source>
        <strain evidence="15">Glennie</strain>
    </source>
</reference>
<evidence type="ECO:0000256" key="11">
    <source>
        <dbReference type="ARBA" id="ARBA00023180"/>
    </source>
</evidence>
<keyword evidence="12" id="KW-0326">Glycosidase</keyword>
<evidence type="ECO:0000256" key="2">
    <source>
        <dbReference type="ARBA" id="ARBA00007806"/>
    </source>
</evidence>
<dbReference type="Pfam" id="PF00088">
    <property type="entry name" value="Trefoil"/>
    <property type="match status" value="2"/>
</dbReference>
<dbReference type="Bgee" id="ENSOANG00000005186">
    <property type="expression patterns" value="Expressed in adult mammalian kidney and 4 other cell types or tissues"/>
</dbReference>
<keyword evidence="3" id="KW-0765">Sulfation</keyword>
<dbReference type="SUPFAM" id="SSF51011">
    <property type="entry name" value="Glycosyl hydrolase domain"/>
    <property type="match status" value="1"/>
</dbReference>
<evidence type="ECO:0000256" key="10">
    <source>
        <dbReference type="ARBA" id="ARBA00023157"/>
    </source>
</evidence>
<dbReference type="GO" id="GO:0030246">
    <property type="term" value="F:carbohydrate binding"/>
    <property type="evidence" value="ECO:0007669"/>
    <property type="project" value="InterPro"/>
</dbReference>
<keyword evidence="6" id="KW-0378">Hydrolase</keyword>
<keyword evidence="5" id="KW-0677">Repeat</keyword>
<sequence>MVPAISYDPVNQVTRITGLRLELGKAYRVEWSLKISDLEKFDCYPDQHGASESTCQQRGCVWEPTSTPGVPFCYITKNYYTAQNIQYSTTGITADLSRSSEPNHLPSTPISALRLVVTFHQDHLLQFKIFDPNSRRYEVPVPVNIPHSPAGTAEAQLYDVKVKEDPFGIEIRRRSTGTVIWNSQLPGFTFNDLFLRISTRLPSRHIYGFGETEHRTFRQDLNWHTWGMFSRDQPPGLNSYGVHPYYMALEEDGHAHGVLLLNSNAMDVTLQPMPALTYRTTGGILDFFVVLGPTPELVTQQYTELIGRPAMPPYWALGFQLCRYGYQNDSEIADLYDDVQYSDIDYMERQMDFTLSPHFAGFPALIDRMKAAGMRVVLILVSDGDWGNQGSASLGLLYRAHVAFPDFFRNSTATWWKREILELHTNPQEPHKSLKFDGLWIVSVLVHLSVCERVGIIFIERLFKCLGEYNITMKDTFLSTASSQSRGYYYYYDIVNAVQEATGQRALVISRSTFPSAGRWGGHWLGDNTAAWDQLGKSIIGTWALSMGRTGADICGFFKDADYEMCARWMQLGAFYPFSRNHNTIGTKTDPVAWNKTFEDLSRNVLITRYTLLPYLYTLMHDAHVNGSTVVRPLLHEYVPQHPAVPTPCCLYHALCVPSPAPGLPHGTEMGSRGQWRNLSAPLDHINLHVRGGHILPCQGPGNNTRYSRRNALGLLVALDENGQATGRLFWDDGQSIDYLAAQFTAGHMEVHVLHRGFSDPNRLAFQEIKIFGLDLEPVNITVKQNGVPLSTVPITSYDPVNKVARITGLRLELGEAYRVEWSLKVSDLTKIDCYPEEHSASEKNCQQRGCLWEPTSTPGVPFCYITKNYYTAQNIQYSATGITADLTRSAEPNHLPSTPISPLRLDVTFHHDHLLQFKISDPSSRRYEVPVPLNIPHPPARTAEAQLYDVFIKDDPFGIEIRRRSTGTVIWDSQLPGFTFNDLFLRISTRLPSRYIYGFGETEHRTFRQDLDWHTWGMFSRDQPPGYKQNSYGVHPYYMALEEDGHAHGVLLLNSNAMDVTLQPTPALTYRTTGGILDFFVVLGPTPELVTQQYTELIGRPAMPPYWALGFQLCRYGYQNDSEIAELYDQMVAAKIPYDVQYSDIDYMERQLDFTLSPHFAGFPALIDRMKTAGMRVILILDPAISGNETKPYPAFTRGQQDDVFIRWPDGSDIAWGKVWPDYPNVMVNGSLDWETQVELYRAHVAFPDFFRNSTAAWWKREILELHTNSLEPHKSLKFDGLWIDMNEPASFVNGAVGGCRNDSLNHPPYMPHLASRERGLSSKTLCMESQQFLADGSPVRHYDVHNLYGWSQMKPTYDAIQEATGQRGLVISRSTFPSAGRWGGHWLGDNTAAWDQLGKSIIGMMEFSLFGIPYTGADICGFFNDADYEMCARWMQLGAFYPFSRNHNTIGTKRQDPVAWNKTFEDLSRNVLNARYTLLPYLYTLMHDAHVTGNTVVRPLLHEFVDDKVTWDVFKQFLLGPAFLVSPVLEPVRVAAYFPRARWYDYYSGSEVEARGQWKNLSAPLDHINLHIRGGHILPCQEPANNTHFSRQNFILLIVAPGREVVRRQGRLFWDDGQSIGQCLGVGQNHLETHIVHNQFITARNQLALGFIHIWGLAEPSVISVSVEVDGGHTGGTITPLVTNVGGVNMSGSELPGCSAPWGLTRQG</sequence>
<evidence type="ECO:0000259" key="14">
    <source>
        <dbReference type="PROSITE" id="PS51448"/>
    </source>
</evidence>
<dbReference type="PROSITE" id="PS00129">
    <property type="entry name" value="GLYCOSYL_HYDROL_F31_1"/>
    <property type="match status" value="1"/>
</dbReference>
<name>A0A6I8NN93_ORNAN</name>
<reference evidence="15 16" key="1">
    <citation type="journal article" date="2008" name="Nature">
        <title>Genome analysis of the platypus reveals unique signatures of evolution.</title>
        <authorList>
            <person name="Warren W.C."/>
            <person name="Hillier L.W."/>
            <person name="Marshall Graves J.A."/>
            <person name="Birney E."/>
            <person name="Ponting C.P."/>
            <person name="Grutzner F."/>
            <person name="Belov K."/>
            <person name="Miller W."/>
            <person name="Clarke L."/>
            <person name="Chinwalla A.T."/>
            <person name="Yang S.P."/>
            <person name="Heger A."/>
            <person name="Locke D.P."/>
            <person name="Miethke P."/>
            <person name="Waters P.D."/>
            <person name="Veyrunes F."/>
            <person name="Fulton L."/>
            <person name="Fulton B."/>
            <person name="Graves T."/>
            <person name="Wallis J."/>
            <person name="Puente X.S."/>
            <person name="Lopez-Otin C."/>
            <person name="Ordonez G.R."/>
            <person name="Eichler E.E."/>
            <person name="Chen L."/>
            <person name="Cheng Z."/>
            <person name="Deakin J.E."/>
            <person name="Alsop A."/>
            <person name="Thompson K."/>
            <person name="Kirby P."/>
            <person name="Papenfuss A.T."/>
            <person name="Wakefield M.J."/>
            <person name="Olender T."/>
            <person name="Lancet D."/>
            <person name="Huttley G.A."/>
            <person name="Smit A.F."/>
            <person name="Pask A."/>
            <person name="Temple-Smith P."/>
            <person name="Batzer M.A."/>
            <person name="Walker J.A."/>
            <person name="Konkel M.K."/>
            <person name="Harris R.S."/>
            <person name="Whittington C.M."/>
            <person name="Wong E.S."/>
            <person name="Gemmell N.J."/>
            <person name="Buschiazzo E."/>
            <person name="Vargas Jentzsch I.M."/>
            <person name="Merkel A."/>
            <person name="Schmitz J."/>
            <person name="Zemann A."/>
            <person name="Churakov G."/>
            <person name="Kriegs J.O."/>
            <person name="Brosius J."/>
            <person name="Murchison E.P."/>
            <person name="Sachidanandam R."/>
            <person name="Smith C."/>
            <person name="Hannon G.J."/>
            <person name="Tsend-Ayush E."/>
            <person name="McMillan D."/>
            <person name="Attenborough R."/>
            <person name="Rens W."/>
            <person name="Ferguson-Smith M."/>
            <person name="Lefevre C.M."/>
            <person name="Sharp J.A."/>
            <person name="Nicholas K.R."/>
            <person name="Ray D.A."/>
            <person name="Kube M."/>
            <person name="Reinhardt R."/>
            <person name="Pringle T.H."/>
            <person name="Taylor J."/>
            <person name="Jones R.C."/>
            <person name="Nixon B."/>
            <person name="Dacheux J.L."/>
            <person name="Niwa H."/>
            <person name="Sekita Y."/>
            <person name="Huang X."/>
            <person name="Stark A."/>
            <person name="Kheradpour P."/>
            <person name="Kellis M."/>
            <person name="Flicek P."/>
            <person name="Chen Y."/>
            <person name="Webber C."/>
            <person name="Hardison R."/>
            <person name="Nelson J."/>
            <person name="Hallsworth-Pepin K."/>
            <person name="Delehaunty K."/>
            <person name="Markovic C."/>
            <person name="Minx P."/>
            <person name="Feng Y."/>
            <person name="Kremitzki C."/>
            <person name="Mitreva M."/>
            <person name="Glasscock J."/>
            <person name="Wylie T."/>
            <person name="Wohldmann P."/>
            <person name="Thiru P."/>
            <person name="Nhan M.N."/>
            <person name="Pohl C.S."/>
            <person name="Smith S.M."/>
            <person name="Hou S."/>
            <person name="Nefedov M."/>
            <person name="de Jong P.J."/>
            <person name="Renfree M.B."/>
            <person name="Mardis E.R."/>
            <person name="Wilson R.K."/>
        </authorList>
    </citation>
    <scope>NUCLEOTIDE SEQUENCE [LARGE SCALE GENOMIC DNA]</scope>
    <source>
        <strain evidence="15 16">Glennie</strain>
    </source>
</reference>
<dbReference type="FunFam" id="2.60.40.1760:FF:000001">
    <property type="entry name" value="Maltase-glucoamylase, intestinal"/>
    <property type="match status" value="2"/>
</dbReference>
<dbReference type="CDD" id="cd00111">
    <property type="entry name" value="Trefoil"/>
    <property type="match status" value="2"/>
</dbReference>
<dbReference type="Proteomes" id="UP000002279">
    <property type="component" value="Chromosome 2"/>
</dbReference>
<dbReference type="InterPro" id="IPR017853">
    <property type="entry name" value="GH"/>
</dbReference>
<dbReference type="SUPFAM" id="SSF74650">
    <property type="entry name" value="Galactose mutarotase-like"/>
    <property type="match status" value="2"/>
</dbReference>
<evidence type="ECO:0000256" key="8">
    <source>
        <dbReference type="ARBA" id="ARBA00022989"/>
    </source>
</evidence>
<keyword evidence="8" id="KW-1133">Transmembrane helix</keyword>
<keyword evidence="9" id="KW-0472">Membrane</keyword>
<dbReference type="GO" id="GO:0005737">
    <property type="term" value="C:cytoplasm"/>
    <property type="evidence" value="ECO:0007669"/>
    <property type="project" value="UniProtKB-ARBA"/>
</dbReference>
<feature type="domain" description="P-type" evidence="14">
    <location>
        <begin position="822"/>
        <end position="868"/>
    </location>
</feature>
<accession>A0A6I8NN93</accession>
<evidence type="ECO:0000256" key="5">
    <source>
        <dbReference type="ARBA" id="ARBA00022737"/>
    </source>
</evidence>
<dbReference type="GO" id="GO:0005886">
    <property type="term" value="C:plasma membrane"/>
    <property type="evidence" value="ECO:0007669"/>
    <property type="project" value="UniProtKB-ARBA"/>
</dbReference>
<dbReference type="Gene3D" id="2.60.40.1180">
    <property type="entry name" value="Golgi alpha-mannosidase II"/>
    <property type="match status" value="3"/>
</dbReference>
<evidence type="ECO:0000313" key="16">
    <source>
        <dbReference type="Proteomes" id="UP000002279"/>
    </source>
</evidence>
<dbReference type="Ensembl" id="ENSOANT00000066361.1">
    <property type="protein sequence ID" value="ENSOANP00000042567.1"/>
    <property type="gene ID" value="ENSOANG00000005186.3"/>
</dbReference>
<dbReference type="FunFam" id="2.60.40.1180:FF:000001">
    <property type="entry name" value="Maltase-glucoamylase, intestinal"/>
    <property type="match status" value="1"/>
</dbReference>
<evidence type="ECO:0000256" key="12">
    <source>
        <dbReference type="ARBA" id="ARBA00023295"/>
    </source>
</evidence>
<dbReference type="PANTHER" id="PTHR22762">
    <property type="entry name" value="ALPHA-GLUCOSIDASE"/>
    <property type="match status" value="1"/>
</dbReference>
<evidence type="ECO:0000256" key="13">
    <source>
        <dbReference type="PROSITE-ProRule" id="PRU00779"/>
    </source>
</evidence>
<keyword evidence="10" id="KW-1015">Disulfide bond</keyword>
<evidence type="ECO:0000256" key="9">
    <source>
        <dbReference type="ARBA" id="ARBA00023136"/>
    </source>
</evidence>
<dbReference type="InterPro" id="IPR000322">
    <property type="entry name" value="Glyco_hydro_31_TIM"/>
</dbReference>
<proteinExistence type="inferred from homology"/>
<comment type="subcellular location">
    <subcellularLocation>
        <location evidence="1">Membrane</location>
        <topology evidence="1">Single-pass membrane protein</topology>
    </subcellularLocation>
</comment>
<organism evidence="15 16">
    <name type="scientific">Ornithorhynchus anatinus</name>
    <name type="common">Duckbill platypus</name>
    <dbReference type="NCBI Taxonomy" id="9258"/>
    <lineage>
        <taxon>Eukaryota</taxon>
        <taxon>Metazoa</taxon>
        <taxon>Chordata</taxon>
        <taxon>Craniata</taxon>
        <taxon>Vertebrata</taxon>
        <taxon>Euteleostomi</taxon>
        <taxon>Mammalia</taxon>
        <taxon>Monotremata</taxon>
        <taxon>Ornithorhynchidae</taxon>
        <taxon>Ornithorhynchus</taxon>
    </lineage>
</organism>
<dbReference type="GeneTree" id="ENSGT00940000163043"/>
<dbReference type="GO" id="GO:0090599">
    <property type="term" value="F:alpha-glucosidase activity"/>
    <property type="evidence" value="ECO:0007669"/>
    <property type="project" value="UniProtKB-ARBA"/>
</dbReference>
<dbReference type="Gene3D" id="4.10.110.10">
    <property type="entry name" value="Spasmolytic Protein, domain 1"/>
    <property type="match status" value="2"/>
</dbReference>
<dbReference type="GO" id="GO:0045177">
    <property type="term" value="C:apical part of cell"/>
    <property type="evidence" value="ECO:0007669"/>
    <property type="project" value="UniProtKB-ARBA"/>
</dbReference>
<evidence type="ECO:0000256" key="1">
    <source>
        <dbReference type="ARBA" id="ARBA00004167"/>
    </source>
</evidence>
<protein>
    <recommendedName>
        <fullName evidence="14">P-type domain-containing protein</fullName>
    </recommendedName>
</protein>
<dbReference type="PANTHER" id="PTHR22762:SF133">
    <property type="entry name" value="P-TYPE DOMAIN-CONTAINING PROTEIN"/>
    <property type="match status" value="1"/>
</dbReference>
<dbReference type="InterPro" id="IPR000519">
    <property type="entry name" value="P_trefoil_dom"/>
</dbReference>
<comment type="caution">
    <text evidence="13">Lacks conserved residue(s) required for the propagation of feature annotation.</text>
</comment>
<feature type="domain" description="P-type" evidence="14">
    <location>
        <begin position="31"/>
        <end position="77"/>
    </location>
</feature>
<dbReference type="CDD" id="cd14752">
    <property type="entry name" value="GH31_N"/>
    <property type="match status" value="2"/>
</dbReference>
<dbReference type="Gene3D" id="2.60.40.1760">
    <property type="entry name" value="glycosyl hydrolase (family 31)"/>
    <property type="match status" value="2"/>
</dbReference>
<reference evidence="15" key="2">
    <citation type="submission" date="2025-08" db="UniProtKB">
        <authorList>
            <consortium name="Ensembl"/>
        </authorList>
    </citation>
    <scope>IDENTIFICATION</scope>
    <source>
        <strain evidence="15">Glennie</strain>
    </source>
</reference>
<keyword evidence="4" id="KW-0812">Transmembrane</keyword>
<dbReference type="InterPro" id="IPR044913">
    <property type="entry name" value="P_trefoil_dom_sf"/>
</dbReference>
<keyword evidence="16" id="KW-1185">Reference proteome</keyword>
<dbReference type="FunFam" id="2.60.40.1180:FF:000005">
    <property type="entry name" value="Maltase-glucoamylase, intestinal"/>
    <property type="match status" value="1"/>
</dbReference>
<dbReference type="CDD" id="cd06602">
    <property type="entry name" value="GH31_MGAM_SI_GAA"/>
    <property type="match status" value="1"/>
</dbReference>
<dbReference type="InterPro" id="IPR048395">
    <property type="entry name" value="Glyco_hydro_31_C"/>
</dbReference>